<dbReference type="AlphaFoldDB" id="A0A0L0JQE1"/>
<evidence type="ECO:0000313" key="1">
    <source>
        <dbReference type="EMBL" id="KND27932.1"/>
    </source>
</evidence>
<name>A0A0L0JQE1_9ACTN</name>
<protein>
    <submittedName>
        <fullName evidence="1">Uncharacterized protein</fullName>
    </submittedName>
</protein>
<proteinExistence type="predicted"/>
<dbReference type="Gene3D" id="3.30.300.30">
    <property type="match status" value="1"/>
</dbReference>
<dbReference type="SUPFAM" id="SSF56801">
    <property type="entry name" value="Acetyl-CoA synthetase-like"/>
    <property type="match status" value="1"/>
</dbReference>
<dbReference type="GO" id="GO:0043041">
    <property type="term" value="P:amino acid activation for nonribosomal peptide biosynthetic process"/>
    <property type="evidence" value="ECO:0007669"/>
    <property type="project" value="TreeGrafter"/>
</dbReference>
<dbReference type="PANTHER" id="PTHR45527:SF1">
    <property type="entry name" value="FATTY ACID SYNTHASE"/>
    <property type="match status" value="1"/>
</dbReference>
<dbReference type="Proteomes" id="UP000037151">
    <property type="component" value="Unassembled WGS sequence"/>
</dbReference>
<dbReference type="GO" id="GO:0031177">
    <property type="term" value="F:phosphopantetheine binding"/>
    <property type="evidence" value="ECO:0007669"/>
    <property type="project" value="TreeGrafter"/>
</dbReference>
<evidence type="ECO:0000313" key="2">
    <source>
        <dbReference type="Proteomes" id="UP000037151"/>
    </source>
</evidence>
<dbReference type="RefSeq" id="WP_050374110.1">
    <property type="nucleotide sequence ID" value="NZ_KQ257831.1"/>
</dbReference>
<dbReference type="PANTHER" id="PTHR45527">
    <property type="entry name" value="NONRIBOSOMAL PEPTIDE SYNTHETASE"/>
    <property type="match status" value="1"/>
</dbReference>
<dbReference type="GO" id="GO:0044550">
    <property type="term" value="P:secondary metabolite biosynthetic process"/>
    <property type="evidence" value="ECO:0007669"/>
    <property type="project" value="TreeGrafter"/>
</dbReference>
<dbReference type="InterPro" id="IPR045851">
    <property type="entry name" value="AMP-bd_C_sf"/>
</dbReference>
<comment type="caution">
    <text evidence="1">The sequence shown here is derived from an EMBL/GenBank/DDBJ whole genome shotgun (WGS) entry which is preliminary data.</text>
</comment>
<reference evidence="2" key="1">
    <citation type="submission" date="2014-07" db="EMBL/GenBank/DDBJ databases">
        <title>Genome sequencing of plant-pathogenic Streptomyces species.</title>
        <authorList>
            <person name="Harrison J."/>
            <person name="Sapp M."/>
            <person name="Thwaites R."/>
            <person name="Studholme D.J."/>
        </authorList>
    </citation>
    <scope>NUCLEOTIDE SEQUENCE [LARGE SCALE GENOMIC DNA]</scope>
    <source>
        <strain evidence="2">NCPPB 4445</strain>
    </source>
</reference>
<sequence length="93" mass="10015">MHYRTGDLARELPGGELEFVGRADDRLALRGFRIEPGEVEAVLRGSGLVSDVAVAVAAPGQADGLAGRLRKHAAAELPAHMVPDRIRCWTRCL</sequence>
<organism evidence="1 2">
    <name type="scientific">Streptomyces acidiscabies</name>
    <dbReference type="NCBI Taxonomy" id="42234"/>
    <lineage>
        <taxon>Bacteria</taxon>
        <taxon>Bacillati</taxon>
        <taxon>Actinomycetota</taxon>
        <taxon>Actinomycetes</taxon>
        <taxon>Kitasatosporales</taxon>
        <taxon>Streptomycetaceae</taxon>
        <taxon>Streptomyces</taxon>
    </lineage>
</organism>
<dbReference type="GO" id="GO:0005829">
    <property type="term" value="C:cytosol"/>
    <property type="evidence" value="ECO:0007669"/>
    <property type="project" value="TreeGrafter"/>
</dbReference>
<gene>
    <name evidence="1" type="ORF">IQ63_34585</name>
</gene>
<dbReference type="EMBL" id="JPPY01000193">
    <property type="protein sequence ID" value="KND27932.1"/>
    <property type="molecule type" value="Genomic_DNA"/>
</dbReference>
<accession>A0A0L0JQE1</accession>
<dbReference type="Gene3D" id="2.30.38.10">
    <property type="entry name" value="Luciferase, Domain 3"/>
    <property type="match status" value="1"/>
</dbReference>